<keyword evidence="5 10" id="KW-0552">Olfaction</keyword>
<dbReference type="GO" id="GO:0005886">
    <property type="term" value="C:plasma membrane"/>
    <property type="evidence" value="ECO:0007669"/>
    <property type="project" value="UniProtKB-SubCell"/>
</dbReference>
<dbReference type="GeneID" id="117233057"/>
<gene>
    <name evidence="12" type="primary">LOC117233057</name>
</gene>
<feature type="transmembrane region" description="Helical" evidence="10">
    <location>
        <begin position="232"/>
        <end position="255"/>
    </location>
</feature>
<dbReference type="RefSeq" id="XP_033348861.1">
    <property type="nucleotide sequence ID" value="XM_033492970.1"/>
</dbReference>
<keyword evidence="4 10" id="KW-0812">Transmembrane</keyword>
<dbReference type="AlphaFoldDB" id="A0A6J3K8M9"/>
<evidence type="ECO:0000256" key="1">
    <source>
        <dbReference type="ARBA" id="ARBA00004651"/>
    </source>
</evidence>
<feature type="transmembrane region" description="Helical" evidence="10">
    <location>
        <begin position="27"/>
        <end position="48"/>
    </location>
</feature>
<comment type="caution">
    <text evidence="10">Lacks conserved residue(s) required for the propagation of feature annotation.</text>
</comment>
<comment type="subcellular location">
    <subcellularLocation>
        <location evidence="1 10">Cell membrane</location>
        <topology evidence="1 10">Multi-pass membrane protein</topology>
    </subcellularLocation>
</comment>
<keyword evidence="3 10" id="KW-0716">Sensory transduction</keyword>
<evidence type="ECO:0000256" key="9">
    <source>
        <dbReference type="ARBA" id="ARBA00023224"/>
    </source>
</evidence>
<proteinExistence type="inferred from homology"/>
<dbReference type="Pfam" id="PF02949">
    <property type="entry name" value="7tm_6"/>
    <property type="match status" value="1"/>
</dbReference>
<accession>A0A6J3K8M9</accession>
<evidence type="ECO:0000256" key="7">
    <source>
        <dbReference type="ARBA" id="ARBA00023136"/>
    </source>
</evidence>
<evidence type="ECO:0000256" key="5">
    <source>
        <dbReference type="ARBA" id="ARBA00022725"/>
    </source>
</evidence>
<feature type="transmembrane region" description="Helical" evidence="10">
    <location>
        <begin position="142"/>
        <end position="162"/>
    </location>
</feature>
<name>A0A6J3K8M9_9HYME</name>
<dbReference type="PANTHER" id="PTHR21137">
    <property type="entry name" value="ODORANT RECEPTOR"/>
    <property type="match status" value="1"/>
</dbReference>
<dbReference type="InterPro" id="IPR004117">
    <property type="entry name" value="7tm6_olfct_rcpt"/>
</dbReference>
<evidence type="ECO:0000256" key="4">
    <source>
        <dbReference type="ARBA" id="ARBA00022692"/>
    </source>
</evidence>
<feature type="transmembrane region" description="Helical" evidence="10">
    <location>
        <begin position="90"/>
        <end position="108"/>
    </location>
</feature>
<evidence type="ECO:0000256" key="8">
    <source>
        <dbReference type="ARBA" id="ARBA00023170"/>
    </source>
</evidence>
<sequence>MCGFISFFGPTSMQLYDAIRNKDFDNVILNLPHILTVLISVAKILNIYSNKTLFRKLFNSLEEDWKLLESKNELQMLDKFTKHGYKLACLYRRTLLIALVIFLSLPLYNPVLDIIIPLNETRQRNNVFQVHYGVLDNEEHFYIVYVHLSLCAIIIVVTIISVDSLYITIIYHACGLFAVCGSQIQKTAENNFVEKNGTNIRNIGYDAFKECVMMHYKCLQLYDVLEKCCRNLYLITMVLNAIILSVTAVEVIVFLDRPAEAIRAIVYLIAEQFHLYMFSLPGQTLLDQSVELANKIYDSDWYKIPTKAQKVFYLMQVRSNKPCILTAAGIYEMNIESFGITVKACMSYFTMFLSLRE</sequence>
<dbReference type="PANTHER" id="PTHR21137:SF35">
    <property type="entry name" value="ODORANT RECEPTOR 19A-RELATED"/>
    <property type="match status" value="1"/>
</dbReference>
<protein>
    <recommendedName>
        <fullName evidence="10">Odorant receptor</fullName>
    </recommendedName>
</protein>
<keyword evidence="7 10" id="KW-0472">Membrane</keyword>
<dbReference type="KEGG" id="bvk:117233057"/>
<dbReference type="CTD" id="23687434"/>
<keyword evidence="8 10" id="KW-0675">Receptor</keyword>
<keyword evidence="6 10" id="KW-1133">Transmembrane helix</keyword>
<evidence type="ECO:0000256" key="10">
    <source>
        <dbReference type="RuleBase" id="RU351113"/>
    </source>
</evidence>
<keyword evidence="9 10" id="KW-0807">Transducer</keyword>
<comment type="similarity">
    <text evidence="10">Belongs to the insect chemoreceptor superfamily. Heteromeric odorant receptor channel (TC 1.A.69) family.</text>
</comment>
<organism evidence="11 12">
    <name type="scientific">Bombus vosnesenskii</name>
    <dbReference type="NCBI Taxonomy" id="207650"/>
    <lineage>
        <taxon>Eukaryota</taxon>
        <taxon>Metazoa</taxon>
        <taxon>Ecdysozoa</taxon>
        <taxon>Arthropoda</taxon>
        <taxon>Hexapoda</taxon>
        <taxon>Insecta</taxon>
        <taxon>Pterygota</taxon>
        <taxon>Neoptera</taxon>
        <taxon>Endopterygota</taxon>
        <taxon>Hymenoptera</taxon>
        <taxon>Apocrita</taxon>
        <taxon>Aculeata</taxon>
        <taxon>Apoidea</taxon>
        <taxon>Anthophila</taxon>
        <taxon>Apidae</taxon>
        <taxon>Bombus</taxon>
        <taxon>Pyrobombus</taxon>
    </lineage>
</organism>
<dbReference type="GO" id="GO:0007165">
    <property type="term" value="P:signal transduction"/>
    <property type="evidence" value="ECO:0007669"/>
    <property type="project" value="UniProtKB-KW"/>
</dbReference>
<evidence type="ECO:0000256" key="6">
    <source>
        <dbReference type="ARBA" id="ARBA00022989"/>
    </source>
</evidence>
<reference evidence="12" key="1">
    <citation type="submission" date="2025-08" db="UniProtKB">
        <authorList>
            <consortium name="RefSeq"/>
        </authorList>
    </citation>
    <scope>IDENTIFICATION</scope>
    <source>
        <tissue evidence="12">Muscle</tissue>
    </source>
</reference>
<keyword evidence="2" id="KW-1003">Cell membrane</keyword>
<evidence type="ECO:0000313" key="11">
    <source>
        <dbReference type="Proteomes" id="UP000504631"/>
    </source>
</evidence>
<keyword evidence="11" id="KW-1185">Reference proteome</keyword>
<evidence type="ECO:0000313" key="12">
    <source>
        <dbReference type="RefSeq" id="XP_033348861.1"/>
    </source>
</evidence>
<dbReference type="GO" id="GO:0005549">
    <property type="term" value="F:odorant binding"/>
    <property type="evidence" value="ECO:0007669"/>
    <property type="project" value="InterPro"/>
</dbReference>
<evidence type="ECO:0000256" key="3">
    <source>
        <dbReference type="ARBA" id="ARBA00022606"/>
    </source>
</evidence>
<dbReference type="GO" id="GO:0004984">
    <property type="term" value="F:olfactory receptor activity"/>
    <property type="evidence" value="ECO:0007669"/>
    <property type="project" value="InterPro"/>
</dbReference>
<dbReference type="Proteomes" id="UP000504631">
    <property type="component" value="Unplaced"/>
</dbReference>
<evidence type="ECO:0000256" key="2">
    <source>
        <dbReference type="ARBA" id="ARBA00022475"/>
    </source>
</evidence>